<dbReference type="Gene3D" id="1.10.287.130">
    <property type="match status" value="1"/>
</dbReference>
<dbReference type="InterPro" id="IPR013655">
    <property type="entry name" value="PAS_fold_3"/>
</dbReference>
<feature type="coiled-coil region" evidence="6">
    <location>
        <begin position="350"/>
        <end position="377"/>
    </location>
</feature>
<evidence type="ECO:0000256" key="6">
    <source>
        <dbReference type="SAM" id="Coils"/>
    </source>
</evidence>
<evidence type="ECO:0000256" key="1">
    <source>
        <dbReference type="ARBA" id="ARBA00000085"/>
    </source>
</evidence>
<dbReference type="Gene3D" id="2.10.70.100">
    <property type="match status" value="1"/>
</dbReference>
<dbReference type="Proteomes" id="UP000507954">
    <property type="component" value="Unassembled WGS sequence"/>
</dbReference>
<dbReference type="GO" id="GO:0000155">
    <property type="term" value="F:phosphorelay sensor kinase activity"/>
    <property type="evidence" value="ECO:0007669"/>
    <property type="project" value="InterPro"/>
</dbReference>
<evidence type="ECO:0000256" key="3">
    <source>
        <dbReference type="ARBA" id="ARBA00022553"/>
    </source>
</evidence>
<dbReference type="InterPro" id="IPR052162">
    <property type="entry name" value="Sensor_kinase/Photoreceptor"/>
</dbReference>
<protein>
    <recommendedName>
        <fullName evidence="2">histidine kinase</fullName>
        <ecNumber evidence="2">2.7.13.3</ecNumber>
    </recommendedName>
</protein>
<accession>A0A508XB17</accession>
<reference evidence="8" key="1">
    <citation type="submission" date="2019-06" db="EMBL/GenBank/DDBJ databases">
        <authorList>
            <person name="Le Quere A."/>
            <person name="Colella S."/>
        </authorList>
    </citation>
    <scope>NUCLEOTIDE SEQUENCE</scope>
    <source>
        <strain evidence="8">EmedicaeMD41</strain>
    </source>
</reference>
<dbReference type="InterPro" id="IPR036097">
    <property type="entry name" value="HisK_dim/P_sf"/>
</dbReference>
<evidence type="ECO:0000256" key="2">
    <source>
        <dbReference type="ARBA" id="ARBA00012438"/>
    </source>
</evidence>
<keyword evidence="4" id="KW-0808">Transferase</keyword>
<dbReference type="InterPro" id="IPR003661">
    <property type="entry name" value="HisK_dim/P_dom"/>
</dbReference>
<dbReference type="CDD" id="cd00082">
    <property type="entry name" value="HisKA"/>
    <property type="match status" value="1"/>
</dbReference>
<dbReference type="Gene3D" id="3.30.450.20">
    <property type="entry name" value="PAS domain"/>
    <property type="match status" value="1"/>
</dbReference>
<feature type="domain" description="Histidine kinase" evidence="7">
    <location>
        <begin position="320"/>
        <end position="531"/>
    </location>
</feature>
<name>A0A508XB17_9HYPH</name>
<comment type="catalytic activity">
    <reaction evidence="1">
        <text>ATP + protein L-histidine = ADP + protein N-phospho-L-histidine.</text>
        <dbReference type="EC" id="2.7.13.3"/>
    </reaction>
</comment>
<dbReference type="PROSITE" id="PS50109">
    <property type="entry name" value="HIS_KIN"/>
    <property type="match status" value="1"/>
</dbReference>
<gene>
    <name evidence="8" type="ORF">EMEDMD4_800055</name>
</gene>
<organism evidence="8">
    <name type="scientific">Sinorhizobium medicae</name>
    <dbReference type="NCBI Taxonomy" id="110321"/>
    <lineage>
        <taxon>Bacteria</taxon>
        <taxon>Pseudomonadati</taxon>
        <taxon>Pseudomonadota</taxon>
        <taxon>Alphaproteobacteria</taxon>
        <taxon>Hyphomicrobiales</taxon>
        <taxon>Rhizobiaceae</taxon>
        <taxon>Sinorhizobium/Ensifer group</taxon>
        <taxon>Sinorhizobium</taxon>
    </lineage>
</organism>
<dbReference type="Gene3D" id="3.30.565.10">
    <property type="entry name" value="Histidine kinase-like ATPase, C-terminal domain"/>
    <property type="match status" value="1"/>
</dbReference>
<keyword evidence="5 8" id="KW-0418">Kinase</keyword>
<dbReference type="SUPFAM" id="SSF55874">
    <property type="entry name" value="ATPase domain of HSP90 chaperone/DNA topoisomerase II/histidine kinase"/>
    <property type="match status" value="1"/>
</dbReference>
<keyword evidence="6" id="KW-0175">Coiled coil</keyword>
<dbReference type="InterPro" id="IPR005467">
    <property type="entry name" value="His_kinase_dom"/>
</dbReference>
<proteinExistence type="predicted"/>
<evidence type="ECO:0000313" key="8">
    <source>
        <dbReference type="EMBL" id="VTZ65473.1"/>
    </source>
</evidence>
<evidence type="ECO:0000256" key="5">
    <source>
        <dbReference type="ARBA" id="ARBA00022777"/>
    </source>
</evidence>
<dbReference type="PANTHER" id="PTHR43304:SF1">
    <property type="entry name" value="PAC DOMAIN-CONTAINING PROTEIN"/>
    <property type="match status" value="1"/>
</dbReference>
<dbReference type="SUPFAM" id="SSF47384">
    <property type="entry name" value="Homodimeric domain of signal transducing histidine kinase"/>
    <property type="match status" value="1"/>
</dbReference>
<dbReference type="SUPFAM" id="SSF55785">
    <property type="entry name" value="PYP-like sensor domain (PAS domain)"/>
    <property type="match status" value="1"/>
</dbReference>
<keyword evidence="3" id="KW-0597">Phosphoprotein</keyword>
<evidence type="ECO:0000256" key="4">
    <source>
        <dbReference type="ARBA" id="ARBA00022679"/>
    </source>
</evidence>
<dbReference type="PANTHER" id="PTHR43304">
    <property type="entry name" value="PHYTOCHROME-LIKE PROTEIN CPH1"/>
    <property type="match status" value="1"/>
</dbReference>
<dbReference type="SMART" id="SM00388">
    <property type="entry name" value="HisKA"/>
    <property type="match status" value="1"/>
</dbReference>
<dbReference type="Pfam" id="PF08447">
    <property type="entry name" value="PAS_3"/>
    <property type="match status" value="1"/>
</dbReference>
<dbReference type="EC" id="2.7.13.3" evidence="2"/>
<dbReference type="CDD" id="cd00130">
    <property type="entry name" value="PAS"/>
    <property type="match status" value="1"/>
</dbReference>
<sequence>MSKPRLTLPVDETDSGVRRIQRRVISELGLQTTPEEIAQTLLLGCLELDGAAAGLILLHRERRVLSSGLGESRWEDLAGTDVDTFFSTASEITKTRRDSISLPHERTSSRSWELRARGRDMATLHLRGGDATLPHKDEAVTALAEHAAQLLAAVHAGHDRSELRSQREAIEAELQDMETFVADAQSISRTGSWMWNPTNPEIGEWSAETYKMLGYDPSQTKASFENNFARVHPEDKERYLAEVTAAADNEKDLDVQYRYLLPDGTVRHVHARGRRLSPTLYIGTANDITQRRAAEAAIRDAQIELASASRLSTLGELVTSISHELNQPLAAVVANAGAAKRWLVRDPPDLDSARESIETLVEDAKRAQAVIDSLRALARRSEPERRALDLNQAVIEIAPLAQSELRSRNISLELCLHPGTPLLFADRVQVQQVSLTLLMTCLDHVDHSVESDRVLILRTSRSDDEVIISVDGPCQIDRHFLERHVSPEDLIGQRLAIIVCRSIVEAHGGRLRLSDGMMPNSLLEVTFPFLVVSSQPQESRS</sequence>
<dbReference type="InterPro" id="IPR000014">
    <property type="entry name" value="PAS"/>
</dbReference>
<evidence type="ECO:0000259" key="7">
    <source>
        <dbReference type="PROSITE" id="PS50109"/>
    </source>
</evidence>
<dbReference type="AlphaFoldDB" id="A0A508XB17"/>
<dbReference type="InterPro" id="IPR036890">
    <property type="entry name" value="HATPase_C_sf"/>
</dbReference>
<dbReference type="Pfam" id="PF00512">
    <property type="entry name" value="HisKA"/>
    <property type="match status" value="1"/>
</dbReference>
<dbReference type="EMBL" id="CABFNB010000151">
    <property type="protein sequence ID" value="VTZ65473.1"/>
    <property type="molecule type" value="Genomic_DNA"/>
</dbReference>
<dbReference type="InterPro" id="IPR035965">
    <property type="entry name" value="PAS-like_dom_sf"/>
</dbReference>